<dbReference type="GO" id="GO:0008013">
    <property type="term" value="F:beta-catenin binding"/>
    <property type="evidence" value="ECO:0007669"/>
    <property type="project" value="InterPro"/>
</dbReference>
<dbReference type="RefSeq" id="XP_055703319.1">
    <property type="nucleotide sequence ID" value="XM_055847344.1"/>
</dbReference>
<organism evidence="3 4">
    <name type="scientific">Phlebotomus papatasi</name>
    <name type="common">Sandfly</name>
    <dbReference type="NCBI Taxonomy" id="29031"/>
    <lineage>
        <taxon>Eukaryota</taxon>
        <taxon>Metazoa</taxon>
        <taxon>Ecdysozoa</taxon>
        <taxon>Arthropoda</taxon>
        <taxon>Hexapoda</taxon>
        <taxon>Insecta</taxon>
        <taxon>Pterygota</taxon>
        <taxon>Neoptera</taxon>
        <taxon>Endopterygota</taxon>
        <taxon>Diptera</taxon>
        <taxon>Nematocera</taxon>
        <taxon>Psychodoidea</taxon>
        <taxon>Psychodidae</taxon>
        <taxon>Phlebotomus</taxon>
        <taxon>Phlebotomus</taxon>
    </lineage>
</organism>
<feature type="domain" description="Beta-catenin-interacting ICAT" evidence="2">
    <location>
        <begin position="108"/>
        <end position="165"/>
    </location>
</feature>
<accession>A0A1B0D5W4</accession>
<dbReference type="EMBL" id="AJVK01000417">
    <property type="status" value="NOT_ANNOTATED_CDS"/>
    <property type="molecule type" value="Genomic_DNA"/>
</dbReference>
<dbReference type="PANTHER" id="PTHR16505">
    <property type="entry name" value="PROTEIN LZIC"/>
    <property type="match status" value="1"/>
</dbReference>
<dbReference type="KEGG" id="ppap:129801907"/>
<dbReference type="InterPro" id="IPR036911">
    <property type="entry name" value="ICAT_sf"/>
</dbReference>
<comment type="similarity">
    <text evidence="1">Belongs to the CTNNBIP1 family.</text>
</comment>
<dbReference type="PANTHER" id="PTHR16505:SF8">
    <property type="entry name" value="PROTEIN LZIC"/>
    <property type="match status" value="1"/>
</dbReference>
<dbReference type="OrthoDB" id="10262856at2759"/>
<reference evidence="3" key="1">
    <citation type="submission" date="2022-08" db="UniProtKB">
        <authorList>
            <consortium name="EnsemblMetazoa"/>
        </authorList>
    </citation>
    <scope>IDENTIFICATION</scope>
    <source>
        <strain evidence="3">Israel</strain>
    </source>
</reference>
<dbReference type="Pfam" id="PF06384">
    <property type="entry name" value="ICAT"/>
    <property type="match status" value="1"/>
</dbReference>
<dbReference type="Proteomes" id="UP000092462">
    <property type="component" value="Unassembled WGS sequence"/>
</dbReference>
<dbReference type="VEuPathDB" id="VectorBase:PPAPM1_001331"/>
<evidence type="ECO:0000313" key="4">
    <source>
        <dbReference type="Proteomes" id="UP000092462"/>
    </source>
</evidence>
<dbReference type="InterPro" id="IPR040065">
    <property type="entry name" value="LZIC"/>
</dbReference>
<evidence type="ECO:0000313" key="3">
    <source>
        <dbReference type="EnsemblMetazoa" id="PPAI002871-PA"/>
    </source>
</evidence>
<dbReference type="GeneID" id="129801907"/>
<dbReference type="VEuPathDB" id="VectorBase:PPAI002871"/>
<sequence length="166" mass="19419">MSANEKLIQNLEIQLDRLVSQLKDLEEAKEDLDDDEFESIKEDTIEQIKEFNERLSRMNQGDVTLDSKFSKMKESIRKAIATSFNTLEMIKMFGEQNASELEKQLLQIDEEFRLKKITKEQMEEKKVEILGKLKAQGHPLSAKDCQFIESMSQKQLQELEEITEED</sequence>
<name>A0A1B0D5W4_PHLPP</name>
<protein>
    <recommendedName>
        <fullName evidence="2">Beta-catenin-interacting ICAT domain-containing protein</fullName>
    </recommendedName>
</protein>
<keyword evidence="4" id="KW-1185">Reference proteome</keyword>
<evidence type="ECO:0000256" key="1">
    <source>
        <dbReference type="ARBA" id="ARBA00006505"/>
    </source>
</evidence>
<evidence type="ECO:0000259" key="2">
    <source>
        <dbReference type="Pfam" id="PF06384"/>
    </source>
</evidence>
<dbReference type="InterPro" id="IPR009428">
    <property type="entry name" value="ICAT_dom"/>
</dbReference>
<dbReference type="EnsemblMetazoa" id="PPAI002871-RA">
    <property type="protein sequence ID" value="PPAI002871-PA"/>
    <property type="gene ID" value="PPAI002871"/>
</dbReference>
<dbReference type="AlphaFoldDB" id="A0A1B0D5W4"/>
<proteinExistence type="inferred from homology"/>
<dbReference type="SUPFAM" id="SSF81730">
    <property type="entry name" value="beta-catenin-interacting protein ICAT"/>
    <property type="match status" value="1"/>
</dbReference>